<dbReference type="PROSITE" id="PS50873">
    <property type="entry name" value="PEROXIDASE_4"/>
    <property type="match status" value="1"/>
</dbReference>
<dbReference type="InterPro" id="IPR002016">
    <property type="entry name" value="Haem_peroxidase"/>
</dbReference>
<dbReference type="SUPFAM" id="SSF48113">
    <property type="entry name" value="Heme-dependent peroxidases"/>
    <property type="match status" value="1"/>
</dbReference>
<name>A0ABD1ZGN7_9MARC</name>
<keyword evidence="6 9" id="KW-0408">Iron</keyword>
<dbReference type="PANTHER" id="PTHR31517">
    <property type="match status" value="1"/>
</dbReference>
<dbReference type="FunFam" id="1.10.420.10:FF:000001">
    <property type="entry name" value="Peroxidase"/>
    <property type="match status" value="1"/>
</dbReference>
<feature type="signal peptide" evidence="12">
    <location>
        <begin position="1"/>
        <end position="27"/>
    </location>
</feature>
<comment type="function">
    <text evidence="12">Removal of H(2)O(2), oxidation of toxic reductants, biosynthesis and degradation of lignin, suberization, auxin catabolism, response to environmental stresses such as wounding, pathogen attack and oxidative stress.</text>
</comment>
<dbReference type="Proteomes" id="UP001605036">
    <property type="component" value="Unassembled WGS sequence"/>
</dbReference>
<protein>
    <recommendedName>
        <fullName evidence="12">Peroxidase</fullName>
        <ecNumber evidence="12">1.11.1.7</ecNumber>
    </recommendedName>
</protein>
<evidence type="ECO:0000256" key="1">
    <source>
        <dbReference type="ARBA" id="ARBA00000189"/>
    </source>
</evidence>
<dbReference type="GO" id="GO:0140825">
    <property type="term" value="F:lactoperoxidase activity"/>
    <property type="evidence" value="ECO:0007669"/>
    <property type="project" value="UniProtKB-EC"/>
</dbReference>
<keyword evidence="3 12" id="KW-0349">Heme</keyword>
<feature type="disulfide bond" evidence="11">
    <location>
        <begin position="125"/>
        <end position="323"/>
    </location>
</feature>
<evidence type="ECO:0000256" key="9">
    <source>
        <dbReference type="PIRSR" id="PIRSR600823-3"/>
    </source>
</evidence>
<keyword evidence="4 9" id="KW-0479">Metal-binding</keyword>
<feature type="binding site" evidence="9">
    <location>
        <position position="198"/>
    </location>
    <ligand>
        <name>Ca(2+)</name>
        <dbReference type="ChEBI" id="CHEBI:29108"/>
        <label>2</label>
    </ligand>
</feature>
<organism evidence="14 15">
    <name type="scientific">Riccia fluitans</name>
    <dbReference type="NCBI Taxonomy" id="41844"/>
    <lineage>
        <taxon>Eukaryota</taxon>
        <taxon>Viridiplantae</taxon>
        <taxon>Streptophyta</taxon>
        <taxon>Embryophyta</taxon>
        <taxon>Marchantiophyta</taxon>
        <taxon>Marchantiopsida</taxon>
        <taxon>Marchantiidae</taxon>
        <taxon>Marchantiales</taxon>
        <taxon>Ricciaceae</taxon>
        <taxon>Riccia</taxon>
    </lineage>
</organism>
<comment type="cofactor">
    <cofactor evidence="9 12">
        <name>heme b</name>
        <dbReference type="ChEBI" id="CHEBI:60344"/>
    </cofactor>
    <text evidence="9 12">Binds 1 heme b (iron(II)-protoporphyrin IX) group per subunit.</text>
</comment>
<evidence type="ECO:0000256" key="6">
    <source>
        <dbReference type="ARBA" id="ARBA00023004"/>
    </source>
</evidence>
<accession>A0ABD1ZGN7</accession>
<dbReference type="PRINTS" id="PR00458">
    <property type="entry name" value="PEROXIDASE"/>
</dbReference>
<feature type="binding site" description="axial binding residue" evidence="9">
    <location>
        <position position="197"/>
    </location>
    <ligand>
        <name>heme b</name>
        <dbReference type="ChEBI" id="CHEBI:60344"/>
    </ligand>
    <ligandPart>
        <name>Fe</name>
        <dbReference type="ChEBI" id="CHEBI:18248"/>
    </ligandPart>
</feature>
<gene>
    <name evidence="14" type="ORF">R1flu_017547</name>
</gene>
<evidence type="ECO:0000313" key="15">
    <source>
        <dbReference type="Proteomes" id="UP001605036"/>
    </source>
</evidence>
<feature type="binding site" evidence="9">
    <location>
        <position position="255"/>
    </location>
    <ligand>
        <name>Ca(2+)</name>
        <dbReference type="ChEBI" id="CHEBI:29108"/>
        <label>2</label>
    </ligand>
</feature>
<dbReference type="InterPro" id="IPR033905">
    <property type="entry name" value="Secretory_peroxidase"/>
</dbReference>
<feature type="binding site" evidence="9">
    <location>
        <position position="72"/>
    </location>
    <ligand>
        <name>Ca(2+)</name>
        <dbReference type="ChEBI" id="CHEBI:29108"/>
        <label>1</label>
    </ligand>
</feature>
<dbReference type="Gene3D" id="1.10.520.10">
    <property type="match status" value="1"/>
</dbReference>
<feature type="binding site" evidence="9">
    <location>
        <position position="93"/>
    </location>
    <ligand>
        <name>Ca(2+)</name>
        <dbReference type="ChEBI" id="CHEBI:29108"/>
        <label>1</label>
    </ligand>
</feature>
<keyword evidence="12" id="KW-0376">Hydrogen peroxide</keyword>
<feature type="binding site" evidence="9">
    <location>
        <position position="75"/>
    </location>
    <ligand>
        <name>Ca(2+)</name>
        <dbReference type="ChEBI" id="CHEBI:29108"/>
        <label>1</label>
    </ligand>
</feature>
<keyword evidence="12" id="KW-0732">Signal</keyword>
<evidence type="ECO:0000256" key="11">
    <source>
        <dbReference type="PIRSR" id="PIRSR600823-5"/>
    </source>
</evidence>
<feature type="chain" id="PRO_5044525340" description="Peroxidase" evidence="12">
    <location>
        <begin position="28"/>
        <end position="327"/>
    </location>
</feature>
<proteinExistence type="inferred from homology"/>
<feature type="disulfide bond" evidence="11">
    <location>
        <begin position="204"/>
        <end position="235"/>
    </location>
</feature>
<dbReference type="InterPro" id="IPR000823">
    <property type="entry name" value="Peroxidase_pln"/>
</dbReference>
<reference evidence="14 15" key="1">
    <citation type="submission" date="2024-09" db="EMBL/GenBank/DDBJ databases">
        <title>Chromosome-scale assembly of Riccia fluitans.</title>
        <authorList>
            <person name="Paukszto L."/>
            <person name="Sawicki J."/>
            <person name="Karawczyk K."/>
            <person name="Piernik-Szablinska J."/>
            <person name="Szczecinska M."/>
            <person name="Mazdziarz M."/>
        </authorList>
    </citation>
    <scope>NUCLEOTIDE SEQUENCE [LARGE SCALE GENOMIC DNA]</scope>
    <source>
        <strain evidence="14">Rf_01</strain>
        <tissue evidence="14">Aerial parts of the thallus</tissue>
    </source>
</reference>
<feature type="domain" description="Plant heme peroxidase family profile" evidence="13">
    <location>
        <begin position="28"/>
        <end position="327"/>
    </location>
</feature>
<feature type="binding site" evidence="9">
    <location>
        <position position="248"/>
    </location>
    <ligand>
        <name>Ca(2+)</name>
        <dbReference type="ChEBI" id="CHEBI:29108"/>
        <label>2</label>
    </ligand>
</feature>
<evidence type="ECO:0000259" key="13">
    <source>
        <dbReference type="PROSITE" id="PS50873"/>
    </source>
</evidence>
<feature type="binding site" evidence="9">
    <location>
        <position position="81"/>
    </location>
    <ligand>
        <name>Ca(2+)</name>
        <dbReference type="ChEBI" id="CHEBI:29108"/>
        <label>1</label>
    </ligand>
</feature>
<feature type="disulfide bond" evidence="11">
    <location>
        <begin position="38"/>
        <end position="119"/>
    </location>
</feature>
<evidence type="ECO:0000256" key="4">
    <source>
        <dbReference type="ARBA" id="ARBA00022723"/>
    </source>
</evidence>
<comment type="cofactor">
    <cofactor evidence="9 12">
        <name>Ca(2+)</name>
        <dbReference type="ChEBI" id="CHEBI:29108"/>
    </cofactor>
    <text evidence="9 12">Binds 2 calcium ions per subunit.</text>
</comment>
<evidence type="ECO:0000256" key="7">
    <source>
        <dbReference type="ARBA" id="ARBA00023157"/>
    </source>
</evidence>
<dbReference type="GO" id="GO:0046872">
    <property type="term" value="F:metal ion binding"/>
    <property type="evidence" value="ECO:0007669"/>
    <property type="project" value="UniProtKB-UniRule"/>
</dbReference>
<dbReference type="InterPro" id="IPR010255">
    <property type="entry name" value="Haem_peroxidase_sf"/>
</dbReference>
<keyword evidence="7 11" id="KW-1015">Disulfide bond</keyword>
<evidence type="ECO:0000256" key="3">
    <source>
        <dbReference type="ARBA" id="ARBA00022617"/>
    </source>
</evidence>
<dbReference type="EC" id="1.11.1.7" evidence="12"/>
<evidence type="ECO:0000256" key="8">
    <source>
        <dbReference type="PIRSR" id="PIRSR600823-1"/>
    </source>
</evidence>
<comment type="subcellular location">
    <subcellularLocation>
        <location evidence="12">Secreted</location>
    </subcellularLocation>
</comment>
<comment type="caution">
    <text evidence="14">The sequence shown here is derived from an EMBL/GenBank/DDBJ whole genome shotgun (WGS) entry which is preliminary data.</text>
</comment>
<comment type="similarity">
    <text evidence="12">Belongs to the peroxidase family. Classical plant (class III) peroxidase subfamily.</text>
</comment>
<keyword evidence="5 12" id="KW-0560">Oxidoreductase</keyword>
<keyword evidence="12" id="KW-0964">Secreted</keyword>
<dbReference type="Pfam" id="PF00141">
    <property type="entry name" value="peroxidase"/>
    <property type="match status" value="1"/>
</dbReference>
<sequence length="327" mass="35291">MGSRKSLLVGFLAVILALSRQVSETQAQLSEDYYDVSCPNLKAVVATAFLFQMNITRVVTAPASLLRVAFHDCAVDGCQASILLNSQGSITDEKLSERNLGIQNLEIIHNIKATVEGICPGVVSCADMIVLVAREAIKYSLGPILPIVLGRKDARYASTAAADAQLLPADATVDQVLNAFAPMGIDTQGTVALLGSHTIGVAHCANIVNRLYPTPDATLSQPSNFLFLSQLQRSCPPNYDDNTFVANDRSNTIFDSGYYQGALSGRGLLTIDDRLANDPRTKPTIQNWAVNVVGFRQAFQDAFLKMTSYNVLTGAQGEVRTNCRFVN</sequence>
<dbReference type="PANTHER" id="PTHR31517:SF81">
    <property type="entry name" value="PEROXIDASE"/>
    <property type="match status" value="1"/>
</dbReference>
<dbReference type="CDD" id="cd00693">
    <property type="entry name" value="secretory_peroxidase"/>
    <property type="match status" value="1"/>
</dbReference>
<feature type="active site" description="Proton acceptor" evidence="8">
    <location>
        <position position="71"/>
    </location>
</feature>
<keyword evidence="15" id="KW-1185">Reference proteome</keyword>
<feature type="binding site" evidence="9">
    <location>
        <position position="77"/>
    </location>
    <ligand>
        <name>Ca(2+)</name>
        <dbReference type="ChEBI" id="CHEBI:29108"/>
        <label>1</label>
    </ligand>
</feature>
<dbReference type="PRINTS" id="PR00461">
    <property type="entry name" value="PLPEROXIDASE"/>
</dbReference>
<evidence type="ECO:0000256" key="12">
    <source>
        <dbReference type="RuleBase" id="RU362060"/>
    </source>
</evidence>
<dbReference type="GO" id="GO:0005576">
    <property type="term" value="C:extracellular region"/>
    <property type="evidence" value="ECO:0007669"/>
    <property type="project" value="UniProtKB-SubCell"/>
</dbReference>
<dbReference type="AlphaFoldDB" id="A0ABD1ZGN7"/>
<comment type="catalytic activity">
    <reaction evidence="1 12">
        <text>2 a phenolic donor + H2O2 = 2 a phenolic radical donor + 2 H2O</text>
        <dbReference type="Rhea" id="RHEA:56136"/>
        <dbReference type="ChEBI" id="CHEBI:15377"/>
        <dbReference type="ChEBI" id="CHEBI:16240"/>
        <dbReference type="ChEBI" id="CHEBI:139520"/>
        <dbReference type="ChEBI" id="CHEBI:139521"/>
        <dbReference type="EC" id="1.11.1.7"/>
    </reaction>
</comment>
<evidence type="ECO:0000256" key="2">
    <source>
        <dbReference type="ARBA" id="ARBA00022559"/>
    </source>
</evidence>
<dbReference type="GO" id="GO:0006979">
    <property type="term" value="P:response to oxidative stress"/>
    <property type="evidence" value="ECO:0007669"/>
    <property type="project" value="UniProtKB-UniRule"/>
</dbReference>
<keyword evidence="9 12" id="KW-0106">Calcium</keyword>
<evidence type="ECO:0000313" key="14">
    <source>
        <dbReference type="EMBL" id="KAL2649419.1"/>
    </source>
</evidence>
<dbReference type="GO" id="GO:0020037">
    <property type="term" value="F:heme binding"/>
    <property type="evidence" value="ECO:0007669"/>
    <property type="project" value="UniProtKB-UniRule"/>
</dbReference>
<feature type="disulfide bond" evidence="11">
    <location>
        <begin position="73"/>
        <end position="78"/>
    </location>
</feature>
<keyword evidence="2 12" id="KW-0575">Peroxidase</keyword>
<dbReference type="EMBL" id="JBHFFA010000001">
    <property type="protein sequence ID" value="KAL2649419.1"/>
    <property type="molecule type" value="Genomic_DNA"/>
</dbReference>
<evidence type="ECO:0000256" key="5">
    <source>
        <dbReference type="ARBA" id="ARBA00023002"/>
    </source>
</evidence>
<dbReference type="GO" id="GO:0042744">
    <property type="term" value="P:hydrogen peroxide catabolic process"/>
    <property type="evidence" value="ECO:0007669"/>
    <property type="project" value="UniProtKB-KW"/>
</dbReference>
<dbReference type="Gene3D" id="1.10.420.10">
    <property type="entry name" value="Peroxidase, domain 2"/>
    <property type="match status" value="1"/>
</dbReference>
<evidence type="ECO:0000256" key="10">
    <source>
        <dbReference type="PIRSR" id="PIRSR600823-4"/>
    </source>
</evidence>
<feature type="site" description="Transition state stabilizer" evidence="10">
    <location>
        <position position="67"/>
    </location>
</feature>